<dbReference type="GO" id="GO:0030983">
    <property type="term" value="F:mismatched DNA binding"/>
    <property type="evidence" value="ECO:0007669"/>
    <property type="project" value="InterPro"/>
</dbReference>
<dbReference type="GO" id="GO:0032300">
    <property type="term" value="C:mismatch repair complex"/>
    <property type="evidence" value="ECO:0007669"/>
    <property type="project" value="InterPro"/>
</dbReference>
<dbReference type="PANTHER" id="PTHR10073:SF12">
    <property type="entry name" value="DNA MISMATCH REPAIR PROTEIN MLH1"/>
    <property type="match status" value="1"/>
</dbReference>
<dbReference type="Gene3D" id="3.30.565.10">
    <property type="entry name" value="Histidine kinase-like ATPase, C-terminal domain"/>
    <property type="match status" value="1"/>
</dbReference>
<dbReference type="NCBIfam" id="NF000953">
    <property type="entry name" value="PRK00095.2-4"/>
    <property type="match status" value="1"/>
</dbReference>
<dbReference type="RefSeq" id="WP_253477770.1">
    <property type="nucleotide sequence ID" value="NZ_JALJXV010000004.1"/>
</dbReference>
<evidence type="ECO:0000313" key="9">
    <source>
        <dbReference type="EMBL" id="MCP1675010.1"/>
    </source>
</evidence>
<dbReference type="SUPFAM" id="SSF118116">
    <property type="entry name" value="DNA mismatch repair protein MutL"/>
    <property type="match status" value="1"/>
</dbReference>
<accession>A0AAE3G394</accession>
<feature type="domain" description="DNA mismatch repair protein S5" evidence="8">
    <location>
        <begin position="214"/>
        <end position="332"/>
    </location>
</feature>
<dbReference type="InterPro" id="IPR038973">
    <property type="entry name" value="MutL/Mlh/Pms-like"/>
</dbReference>
<gene>
    <name evidence="5" type="primary">mutL</name>
    <name evidence="9" type="ORF">J2T57_002148</name>
</gene>
<dbReference type="Gene3D" id="3.30.230.10">
    <property type="match status" value="1"/>
</dbReference>
<comment type="caution">
    <text evidence="9">The sequence shown here is derived from an EMBL/GenBank/DDBJ whole genome shotgun (WGS) entry which is preliminary data.</text>
</comment>
<dbReference type="InterPro" id="IPR042121">
    <property type="entry name" value="MutL_C_regsub"/>
</dbReference>
<dbReference type="SMART" id="SM00853">
    <property type="entry name" value="MutL_C"/>
    <property type="match status" value="1"/>
</dbReference>
<comment type="similarity">
    <text evidence="1 5">Belongs to the DNA mismatch repair MutL/HexB family.</text>
</comment>
<reference evidence="9" key="1">
    <citation type="submission" date="2022-03" db="EMBL/GenBank/DDBJ databases">
        <title>Genomic Encyclopedia of Type Strains, Phase III (KMG-III): the genomes of soil and plant-associated and newly described type strains.</title>
        <authorList>
            <person name="Whitman W."/>
        </authorList>
    </citation>
    <scope>NUCLEOTIDE SEQUENCE</scope>
    <source>
        <strain evidence="9">ANL 6-2</strain>
    </source>
</reference>
<dbReference type="FunFam" id="3.30.565.10:FF:000003">
    <property type="entry name" value="DNA mismatch repair endonuclease MutL"/>
    <property type="match status" value="1"/>
</dbReference>
<dbReference type="SUPFAM" id="SSF54211">
    <property type="entry name" value="Ribosomal protein S5 domain 2-like"/>
    <property type="match status" value="1"/>
</dbReference>
<dbReference type="InterPro" id="IPR013507">
    <property type="entry name" value="DNA_mismatch_S5_2-like"/>
</dbReference>
<feature type="domain" description="MutL C-terminal dimerisation" evidence="7">
    <location>
        <begin position="432"/>
        <end position="575"/>
    </location>
</feature>
<dbReference type="NCBIfam" id="NF000949">
    <property type="entry name" value="PRK00095.1-2"/>
    <property type="match status" value="1"/>
</dbReference>
<dbReference type="Gene3D" id="3.30.1540.20">
    <property type="entry name" value="MutL, C-terminal domain, dimerisation subdomain"/>
    <property type="match status" value="1"/>
</dbReference>
<keyword evidence="3 5" id="KW-0227">DNA damage</keyword>
<dbReference type="Pfam" id="PF08676">
    <property type="entry name" value="MutL_C"/>
    <property type="match status" value="1"/>
</dbReference>
<dbReference type="InterPro" id="IPR042120">
    <property type="entry name" value="MutL_C_dimsub"/>
</dbReference>
<dbReference type="HAMAP" id="MF_00149">
    <property type="entry name" value="DNA_mis_repair"/>
    <property type="match status" value="1"/>
</dbReference>
<dbReference type="GO" id="GO:0005524">
    <property type="term" value="F:ATP binding"/>
    <property type="evidence" value="ECO:0007669"/>
    <property type="project" value="InterPro"/>
</dbReference>
<sequence>MTERRPIRPLPGQLVNQIAAGEVVERPASVAKELLENSLDAGADRIEIDVEAGGARVIRIRDNGVGIPREELALALQRHATSKIGSLAELERVASLGFRGEALPSIASVSRLTLTSRARGETHAWSATCQGDDIDVSPAPHPEGTTVEVRDLFFNTPARRKFMRTERTEYTHLLEMVRRLAMARFDVGLTLRHNGRATLQLPPAALQEERERRLARLLGDGFVEHALGVDVEASGLSVRGWMGLPTFSRSQADLQYLYVNGRMVRDRTAVHAIRRAYQDVLFKDRYPAYVLYIDVDPAQVDVNVHPAKHEVRFRDGRLIHDFLSRHLRQVLEGVRPEPGMESALRPQEAAFGLARGASTTGAGAAYQAVTPRQGRMELPVQEARALYGERVAEWSDQAAPMPQRSAPSGGVNPHPVPRPDPAAAGAPPLGYAVGQIHGVYIVAQNAHGLVLVDMHAAHERIVYERLKADMARQGVQSQPLLVPLPLAVTPAEATLAEEHAEAFVRLGIEIDRSGPESLVVRGVPTILGQADVGALVRDVLADIGTSGDASRLEARFNEVLSTMACHGSVRANRRLELAEMNALLRDMENTPNSGQCNHGRPTWTQLGMTDLDRLFMRGQ</sequence>
<evidence type="ECO:0000256" key="1">
    <source>
        <dbReference type="ARBA" id="ARBA00006082"/>
    </source>
</evidence>
<dbReference type="InterPro" id="IPR014721">
    <property type="entry name" value="Ribsml_uS5_D2-typ_fold_subgr"/>
</dbReference>
<comment type="function">
    <text evidence="5">This protein is involved in the repair of mismatches in DNA. It is required for dam-dependent methyl-directed DNA mismatch repair. May act as a 'molecular matchmaker', a protein that promotes the formation of a stable complex between two or more DNA-binding proteins in an ATP-dependent manner without itself being part of a final effector complex.</text>
</comment>
<evidence type="ECO:0000256" key="5">
    <source>
        <dbReference type="HAMAP-Rule" id="MF_00149"/>
    </source>
</evidence>
<dbReference type="Proteomes" id="UP001205843">
    <property type="component" value="Unassembled WGS sequence"/>
</dbReference>
<dbReference type="PANTHER" id="PTHR10073">
    <property type="entry name" value="DNA MISMATCH REPAIR PROTEIN MLH, PMS, MUTL"/>
    <property type="match status" value="1"/>
</dbReference>
<dbReference type="Pfam" id="PF13589">
    <property type="entry name" value="HATPase_c_3"/>
    <property type="match status" value="1"/>
</dbReference>
<evidence type="ECO:0000256" key="6">
    <source>
        <dbReference type="SAM" id="MobiDB-lite"/>
    </source>
</evidence>
<keyword evidence="4 5" id="KW-0234">DNA repair</keyword>
<organism evidence="9 10">
    <name type="scientific">Natronocella acetinitrilica</name>
    <dbReference type="NCBI Taxonomy" id="414046"/>
    <lineage>
        <taxon>Bacteria</taxon>
        <taxon>Pseudomonadati</taxon>
        <taxon>Pseudomonadota</taxon>
        <taxon>Gammaproteobacteria</taxon>
        <taxon>Chromatiales</taxon>
        <taxon>Ectothiorhodospiraceae</taxon>
        <taxon>Natronocella</taxon>
    </lineage>
</organism>
<dbReference type="CDD" id="cd03482">
    <property type="entry name" value="MutL_Trans_MutL"/>
    <property type="match status" value="1"/>
</dbReference>
<dbReference type="Gene3D" id="3.30.1370.100">
    <property type="entry name" value="MutL, C-terminal domain, regulatory subdomain"/>
    <property type="match status" value="1"/>
</dbReference>
<dbReference type="PROSITE" id="PS00058">
    <property type="entry name" value="DNA_MISMATCH_REPAIR_1"/>
    <property type="match status" value="1"/>
</dbReference>
<evidence type="ECO:0000259" key="7">
    <source>
        <dbReference type="SMART" id="SM00853"/>
    </source>
</evidence>
<dbReference type="InterPro" id="IPR020568">
    <property type="entry name" value="Ribosomal_Su5_D2-typ_SF"/>
</dbReference>
<dbReference type="InterPro" id="IPR020667">
    <property type="entry name" value="DNA_mismatch_repair_MutL"/>
</dbReference>
<dbReference type="InterPro" id="IPR037198">
    <property type="entry name" value="MutL_C_sf"/>
</dbReference>
<dbReference type="GO" id="GO:0140664">
    <property type="term" value="F:ATP-dependent DNA damage sensor activity"/>
    <property type="evidence" value="ECO:0007669"/>
    <property type="project" value="InterPro"/>
</dbReference>
<dbReference type="Pfam" id="PF01119">
    <property type="entry name" value="DNA_mis_repair"/>
    <property type="match status" value="1"/>
</dbReference>
<evidence type="ECO:0000256" key="2">
    <source>
        <dbReference type="ARBA" id="ARBA00021975"/>
    </source>
</evidence>
<dbReference type="InterPro" id="IPR002099">
    <property type="entry name" value="MutL/Mlh/PMS"/>
</dbReference>
<dbReference type="NCBIfam" id="TIGR00585">
    <property type="entry name" value="mutl"/>
    <property type="match status" value="1"/>
</dbReference>
<dbReference type="SUPFAM" id="SSF55874">
    <property type="entry name" value="ATPase domain of HSP90 chaperone/DNA topoisomerase II/histidine kinase"/>
    <property type="match status" value="1"/>
</dbReference>
<dbReference type="EMBL" id="JALJXV010000004">
    <property type="protein sequence ID" value="MCP1675010.1"/>
    <property type="molecule type" value="Genomic_DNA"/>
</dbReference>
<name>A0AAE3G394_9GAMM</name>
<evidence type="ECO:0000259" key="8">
    <source>
        <dbReference type="SMART" id="SM01340"/>
    </source>
</evidence>
<dbReference type="AlphaFoldDB" id="A0AAE3G394"/>
<keyword evidence="10" id="KW-1185">Reference proteome</keyword>
<dbReference type="SMART" id="SM01340">
    <property type="entry name" value="DNA_mis_repair"/>
    <property type="match status" value="1"/>
</dbReference>
<evidence type="ECO:0000256" key="3">
    <source>
        <dbReference type="ARBA" id="ARBA00022763"/>
    </source>
</evidence>
<evidence type="ECO:0000256" key="4">
    <source>
        <dbReference type="ARBA" id="ARBA00023204"/>
    </source>
</evidence>
<evidence type="ECO:0000313" key="10">
    <source>
        <dbReference type="Proteomes" id="UP001205843"/>
    </source>
</evidence>
<dbReference type="GO" id="GO:0006298">
    <property type="term" value="P:mismatch repair"/>
    <property type="evidence" value="ECO:0007669"/>
    <property type="project" value="UniProtKB-UniRule"/>
</dbReference>
<protein>
    <recommendedName>
        <fullName evidence="2 5">DNA mismatch repair protein MutL</fullName>
    </recommendedName>
</protein>
<dbReference type="FunFam" id="3.30.230.10:FF:000013">
    <property type="entry name" value="DNA mismatch repair endonuclease MutL"/>
    <property type="match status" value="1"/>
</dbReference>
<dbReference type="GO" id="GO:0016887">
    <property type="term" value="F:ATP hydrolysis activity"/>
    <property type="evidence" value="ECO:0007669"/>
    <property type="project" value="InterPro"/>
</dbReference>
<dbReference type="InterPro" id="IPR036890">
    <property type="entry name" value="HATPase_C_sf"/>
</dbReference>
<dbReference type="InterPro" id="IPR014790">
    <property type="entry name" value="MutL_C"/>
</dbReference>
<proteinExistence type="inferred from homology"/>
<dbReference type="CDD" id="cd16926">
    <property type="entry name" value="HATPase_MutL-MLH-PMS-like"/>
    <property type="match status" value="1"/>
</dbReference>
<feature type="region of interest" description="Disordered" evidence="6">
    <location>
        <begin position="398"/>
        <end position="423"/>
    </location>
</feature>
<dbReference type="InterPro" id="IPR014762">
    <property type="entry name" value="DNA_mismatch_repair_CS"/>
</dbReference>